<dbReference type="Proteomes" id="UP000708208">
    <property type="component" value="Unassembled WGS sequence"/>
</dbReference>
<name>A0A8J2KB96_9HEXA</name>
<dbReference type="EMBL" id="CAJVCH010271317">
    <property type="protein sequence ID" value="CAG7734547.1"/>
    <property type="molecule type" value="Genomic_DNA"/>
</dbReference>
<organism evidence="2 3">
    <name type="scientific">Allacma fusca</name>
    <dbReference type="NCBI Taxonomy" id="39272"/>
    <lineage>
        <taxon>Eukaryota</taxon>
        <taxon>Metazoa</taxon>
        <taxon>Ecdysozoa</taxon>
        <taxon>Arthropoda</taxon>
        <taxon>Hexapoda</taxon>
        <taxon>Collembola</taxon>
        <taxon>Symphypleona</taxon>
        <taxon>Sminthuridae</taxon>
        <taxon>Allacma</taxon>
    </lineage>
</organism>
<evidence type="ECO:0000256" key="1">
    <source>
        <dbReference type="SAM" id="MobiDB-lite"/>
    </source>
</evidence>
<comment type="caution">
    <text evidence="2">The sequence shown here is derived from an EMBL/GenBank/DDBJ whole genome shotgun (WGS) entry which is preliminary data.</text>
</comment>
<feature type="region of interest" description="Disordered" evidence="1">
    <location>
        <begin position="36"/>
        <end position="77"/>
    </location>
</feature>
<proteinExistence type="predicted"/>
<gene>
    <name evidence="2" type="ORF">AFUS01_LOCUS22931</name>
</gene>
<dbReference type="AlphaFoldDB" id="A0A8J2KB96"/>
<keyword evidence="3" id="KW-1185">Reference proteome</keyword>
<evidence type="ECO:0000313" key="2">
    <source>
        <dbReference type="EMBL" id="CAG7734547.1"/>
    </source>
</evidence>
<feature type="non-terminal residue" evidence="2">
    <location>
        <position position="1"/>
    </location>
</feature>
<reference evidence="2" key="1">
    <citation type="submission" date="2021-06" db="EMBL/GenBank/DDBJ databases">
        <authorList>
            <person name="Hodson N. C."/>
            <person name="Mongue J. A."/>
            <person name="Jaron S. K."/>
        </authorList>
    </citation>
    <scope>NUCLEOTIDE SEQUENCE</scope>
</reference>
<feature type="compositionally biased region" description="Low complexity" evidence="1">
    <location>
        <begin position="65"/>
        <end position="76"/>
    </location>
</feature>
<protein>
    <submittedName>
        <fullName evidence="2">Uncharacterized protein</fullName>
    </submittedName>
</protein>
<sequence length="133" mass="14798">MSAFLRRVSRTKEKSDAELTVPEEIVKYCGGIKAPPNSFESMTDSVLDGTQAPKNSLENEDDDSSSPLESDSIESPYTASLQFGKGEDLVISKEPDKFSFRDDLILIWSEIQCTCDKINSSQKEISNVRPKTK</sequence>
<accession>A0A8J2KB96</accession>
<evidence type="ECO:0000313" key="3">
    <source>
        <dbReference type="Proteomes" id="UP000708208"/>
    </source>
</evidence>